<dbReference type="AlphaFoldDB" id="A0A166F6J4"/>
<dbReference type="KEGG" id="dcr:108206770"/>
<gene>
    <name evidence="1" type="ORF">DCAR_0209316</name>
</gene>
<name>A0A166F6J4_DAUCS</name>
<proteinExistence type="predicted"/>
<dbReference type="Proteomes" id="UP000077755">
    <property type="component" value="Chromosome 2"/>
</dbReference>
<protein>
    <submittedName>
        <fullName evidence="1">Uncharacterized protein</fullName>
    </submittedName>
</protein>
<sequence length="150" mass="16902">MHRQSLGSPNSKLHTNGVLIAPNDIIELTADDLKTKHQLSSQLVAGDDDEELRKSQKPQKSPEKLIHIIPMLIIFCFLILYLTSHDPSQGVNNLKGFKRNSKPVEISSEIDDLRGVSAIEKSGVLAVRSLQEEEIYEMKRSRINRKLGDF</sequence>
<dbReference type="PANTHER" id="PTHR35297">
    <property type="entry name" value="PROTEIN, PUTATIVE-RELATED"/>
    <property type="match status" value="1"/>
</dbReference>
<keyword evidence="2" id="KW-1185">Reference proteome</keyword>
<dbReference type="PANTHER" id="PTHR35297:SF2">
    <property type="entry name" value="PROTEIN, PUTATIVE-RELATED"/>
    <property type="match status" value="1"/>
</dbReference>
<dbReference type="OMA" id="HDPSQND"/>
<reference evidence="1" key="1">
    <citation type="journal article" date="2016" name="Nat. Genet.">
        <title>A high-quality carrot genome assembly provides new insights into carotenoid accumulation and asterid genome evolution.</title>
        <authorList>
            <person name="Iorizzo M."/>
            <person name="Ellison S."/>
            <person name="Senalik D."/>
            <person name="Zeng P."/>
            <person name="Satapoomin P."/>
            <person name="Huang J."/>
            <person name="Bowman M."/>
            <person name="Iovene M."/>
            <person name="Sanseverino W."/>
            <person name="Cavagnaro P."/>
            <person name="Yildiz M."/>
            <person name="Macko-Podgorni A."/>
            <person name="Moranska E."/>
            <person name="Grzebelus E."/>
            <person name="Grzebelus D."/>
            <person name="Ashrafi H."/>
            <person name="Zheng Z."/>
            <person name="Cheng S."/>
            <person name="Spooner D."/>
            <person name="Van Deynze A."/>
            <person name="Simon P."/>
        </authorList>
    </citation>
    <scope>NUCLEOTIDE SEQUENCE</scope>
    <source>
        <tissue evidence="1">Leaf</tissue>
    </source>
</reference>
<accession>A0A166F6J4</accession>
<organism evidence="1 2">
    <name type="scientific">Daucus carota subsp. sativus</name>
    <name type="common">Carrot</name>
    <dbReference type="NCBI Taxonomy" id="79200"/>
    <lineage>
        <taxon>Eukaryota</taxon>
        <taxon>Viridiplantae</taxon>
        <taxon>Streptophyta</taxon>
        <taxon>Embryophyta</taxon>
        <taxon>Tracheophyta</taxon>
        <taxon>Spermatophyta</taxon>
        <taxon>Magnoliopsida</taxon>
        <taxon>eudicotyledons</taxon>
        <taxon>Gunneridae</taxon>
        <taxon>Pentapetalae</taxon>
        <taxon>asterids</taxon>
        <taxon>campanulids</taxon>
        <taxon>Apiales</taxon>
        <taxon>Apiaceae</taxon>
        <taxon>Apioideae</taxon>
        <taxon>Scandiceae</taxon>
        <taxon>Daucinae</taxon>
        <taxon>Daucus</taxon>
        <taxon>Daucus sect. Daucus</taxon>
    </lineage>
</organism>
<evidence type="ECO:0000313" key="2">
    <source>
        <dbReference type="Proteomes" id="UP000077755"/>
    </source>
</evidence>
<dbReference type="EMBL" id="CP093344">
    <property type="protein sequence ID" value="WOG90075.1"/>
    <property type="molecule type" value="Genomic_DNA"/>
</dbReference>
<reference evidence="1" key="2">
    <citation type="submission" date="2022-03" db="EMBL/GenBank/DDBJ databases">
        <title>Draft title - Genomic analysis of global carrot germplasm unveils the trajectory of domestication and the origin of high carotenoid orange carrot.</title>
        <authorList>
            <person name="Iorizzo M."/>
            <person name="Ellison S."/>
            <person name="Senalik D."/>
            <person name="Macko-Podgorni A."/>
            <person name="Grzebelus D."/>
            <person name="Bostan H."/>
            <person name="Rolling W."/>
            <person name="Curaba J."/>
            <person name="Simon P."/>
        </authorList>
    </citation>
    <scope>NUCLEOTIDE SEQUENCE</scope>
    <source>
        <tissue evidence="1">Leaf</tissue>
    </source>
</reference>
<evidence type="ECO:0000313" key="1">
    <source>
        <dbReference type="EMBL" id="WOG90075.1"/>
    </source>
</evidence>
<dbReference type="OrthoDB" id="783427at2759"/>
<dbReference type="Gramene" id="KZN07401">
    <property type="protein sequence ID" value="KZN07401"/>
    <property type="gene ID" value="DCAR_008238"/>
</dbReference>